<evidence type="ECO:0000256" key="6">
    <source>
        <dbReference type="ARBA" id="ARBA00023288"/>
    </source>
</evidence>
<comment type="subcellular location">
    <subcellularLocation>
        <location evidence="1">Cell membrane</location>
        <topology evidence="1">Lipid-anchor</topology>
    </subcellularLocation>
</comment>
<dbReference type="PANTHER" id="PTHR34296">
    <property type="entry name" value="TRANSCRIPTIONAL ACTIVATOR PROTEIN MED"/>
    <property type="match status" value="1"/>
</dbReference>
<comment type="similarity">
    <text evidence="2">Belongs to the BMP lipoprotein family.</text>
</comment>
<name>A0A7C9VWL8_9PSEU</name>
<evidence type="ECO:0000256" key="2">
    <source>
        <dbReference type="ARBA" id="ARBA00008610"/>
    </source>
</evidence>
<keyword evidence="3" id="KW-1003">Cell membrane</keyword>
<dbReference type="Pfam" id="PF02608">
    <property type="entry name" value="Bmp"/>
    <property type="match status" value="1"/>
</dbReference>
<gene>
    <name evidence="9" type="ORF">G7043_44310</name>
</gene>
<dbReference type="InterPro" id="IPR028082">
    <property type="entry name" value="Peripla_BP_I"/>
</dbReference>
<evidence type="ECO:0000256" key="1">
    <source>
        <dbReference type="ARBA" id="ARBA00004193"/>
    </source>
</evidence>
<feature type="signal peptide" evidence="7">
    <location>
        <begin position="1"/>
        <end position="21"/>
    </location>
</feature>
<keyword evidence="6" id="KW-0449">Lipoprotein</keyword>
<protein>
    <submittedName>
        <fullName evidence="9">BMP family ABC transporter substrate-binding protein</fullName>
    </submittedName>
</protein>
<organism evidence="9 10">
    <name type="scientific">Lentzea alba</name>
    <dbReference type="NCBI Taxonomy" id="2714351"/>
    <lineage>
        <taxon>Bacteria</taxon>
        <taxon>Bacillati</taxon>
        <taxon>Actinomycetota</taxon>
        <taxon>Actinomycetes</taxon>
        <taxon>Pseudonocardiales</taxon>
        <taxon>Pseudonocardiaceae</taxon>
        <taxon>Lentzea</taxon>
    </lineage>
</organism>
<evidence type="ECO:0000256" key="7">
    <source>
        <dbReference type="SAM" id="SignalP"/>
    </source>
</evidence>
<dbReference type="GO" id="GO:0005886">
    <property type="term" value="C:plasma membrane"/>
    <property type="evidence" value="ECO:0007669"/>
    <property type="project" value="UniProtKB-SubCell"/>
</dbReference>
<evidence type="ECO:0000256" key="4">
    <source>
        <dbReference type="ARBA" id="ARBA00022729"/>
    </source>
</evidence>
<dbReference type="SUPFAM" id="SSF53822">
    <property type="entry name" value="Periplasmic binding protein-like I"/>
    <property type="match status" value="1"/>
</dbReference>
<dbReference type="AlphaFoldDB" id="A0A7C9VWL8"/>
<dbReference type="RefSeq" id="WP_166055245.1">
    <property type="nucleotide sequence ID" value="NZ_JAAMPJ010000018.1"/>
</dbReference>
<feature type="domain" description="ABC transporter substrate-binding protein PnrA-like" evidence="8">
    <location>
        <begin position="73"/>
        <end position="342"/>
    </location>
</feature>
<dbReference type="PROSITE" id="PS51257">
    <property type="entry name" value="PROKAR_LIPOPROTEIN"/>
    <property type="match status" value="1"/>
</dbReference>
<proteinExistence type="inferred from homology"/>
<dbReference type="PANTHER" id="PTHR34296:SF2">
    <property type="entry name" value="ABC TRANSPORTER GUANOSINE-BINDING PROTEIN NUPN"/>
    <property type="match status" value="1"/>
</dbReference>
<evidence type="ECO:0000313" key="9">
    <source>
        <dbReference type="EMBL" id="NGY65933.1"/>
    </source>
</evidence>
<sequence>MRGTAVAAIALTSLMVVSACAKDSGNTAPTNAAGAGCEFATPPSAPATSNTSAAADGDKVDGSALKIGLAYDIGGRGDASFNDLAAAGFDQAIKEMGVKKENTRELSAAPNEDESAKQTRLRQLASEGFNPIVGVGFAYTESLKVVAPEFPNVKFGLVDSAVEGAANVTPLVFAEQEGSFLAGVVAAYQSKKCHVGFVGGVDIPLIQKFEAGYVQGAKAAAPKIQVDKKYITPAGDFTGFQDPPKGQEAAKGLIDKGADVVYPAAGASGIGVFAAVKQAGVLAIGCDADQYNQPALAANRDVIVASSLKRVDVAVFDFFRAAAKNDLASLPKVFDLKVNGVGYATSGGKIDAKLQGILEGYKAQIIEGKIKVADKP</sequence>
<dbReference type="EMBL" id="JAAMPJ010000018">
    <property type="protein sequence ID" value="NGY65933.1"/>
    <property type="molecule type" value="Genomic_DNA"/>
</dbReference>
<reference evidence="9 10" key="1">
    <citation type="submission" date="2020-03" db="EMBL/GenBank/DDBJ databases">
        <title>Isolation and identification of active actinomycetes.</title>
        <authorList>
            <person name="Sun X."/>
        </authorList>
    </citation>
    <scope>NUCLEOTIDE SEQUENCE [LARGE SCALE GENOMIC DNA]</scope>
    <source>
        <strain evidence="9 10">NEAU-D13</strain>
    </source>
</reference>
<accession>A0A7C9VWL8</accession>
<dbReference type="Gene3D" id="3.40.50.2300">
    <property type="match status" value="2"/>
</dbReference>
<dbReference type="InterPro" id="IPR003760">
    <property type="entry name" value="PnrA-like"/>
</dbReference>
<feature type="chain" id="PRO_5028839021" evidence="7">
    <location>
        <begin position="22"/>
        <end position="376"/>
    </location>
</feature>
<evidence type="ECO:0000259" key="8">
    <source>
        <dbReference type="Pfam" id="PF02608"/>
    </source>
</evidence>
<comment type="caution">
    <text evidence="9">The sequence shown here is derived from an EMBL/GenBank/DDBJ whole genome shotgun (WGS) entry which is preliminary data.</text>
</comment>
<dbReference type="CDD" id="cd06354">
    <property type="entry name" value="PBP1_PrnA-like"/>
    <property type="match status" value="1"/>
</dbReference>
<evidence type="ECO:0000313" key="10">
    <source>
        <dbReference type="Proteomes" id="UP000481360"/>
    </source>
</evidence>
<keyword evidence="5" id="KW-0472">Membrane</keyword>
<evidence type="ECO:0000256" key="3">
    <source>
        <dbReference type="ARBA" id="ARBA00022475"/>
    </source>
</evidence>
<evidence type="ECO:0000256" key="5">
    <source>
        <dbReference type="ARBA" id="ARBA00023136"/>
    </source>
</evidence>
<keyword evidence="10" id="KW-1185">Reference proteome</keyword>
<dbReference type="InterPro" id="IPR050957">
    <property type="entry name" value="BMP_lipoprotein"/>
</dbReference>
<dbReference type="Proteomes" id="UP000481360">
    <property type="component" value="Unassembled WGS sequence"/>
</dbReference>
<keyword evidence="4 7" id="KW-0732">Signal</keyword>